<dbReference type="EMBL" id="BAAASX010000026">
    <property type="protein sequence ID" value="GAA2351704.1"/>
    <property type="molecule type" value="Genomic_DNA"/>
</dbReference>
<name>A0ABN3GHS0_9ACTN</name>
<gene>
    <name evidence="2" type="ORF">GCM10010403_51910</name>
</gene>
<feature type="chain" id="PRO_5045436326" description="Beta/Gamma crystallin" evidence="1">
    <location>
        <begin position="23"/>
        <end position="107"/>
    </location>
</feature>
<protein>
    <recommendedName>
        <fullName evidence="4">Beta/Gamma crystallin</fullName>
    </recommendedName>
</protein>
<feature type="signal peptide" evidence="1">
    <location>
        <begin position="1"/>
        <end position="22"/>
    </location>
</feature>
<organism evidence="2 3">
    <name type="scientific">Glycomyces rutgersensis</name>
    <dbReference type="NCBI Taxonomy" id="58115"/>
    <lineage>
        <taxon>Bacteria</taxon>
        <taxon>Bacillati</taxon>
        <taxon>Actinomycetota</taxon>
        <taxon>Actinomycetes</taxon>
        <taxon>Glycomycetales</taxon>
        <taxon>Glycomycetaceae</taxon>
        <taxon>Glycomyces</taxon>
    </lineage>
</organism>
<reference evidence="2 3" key="1">
    <citation type="journal article" date="2019" name="Int. J. Syst. Evol. Microbiol.">
        <title>The Global Catalogue of Microorganisms (GCM) 10K type strain sequencing project: providing services to taxonomists for standard genome sequencing and annotation.</title>
        <authorList>
            <consortium name="The Broad Institute Genomics Platform"/>
            <consortium name="The Broad Institute Genome Sequencing Center for Infectious Disease"/>
            <person name="Wu L."/>
            <person name="Ma J."/>
        </authorList>
    </citation>
    <scope>NUCLEOTIDE SEQUENCE [LARGE SCALE GENOMIC DNA]</scope>
    <source>
        <strain evidence="2 3">JCM 6238</strain>
    </source>
</reference>
<accession>A0ABN3GHS0</accession>
<sequence>MRPTTKAILTASATLAFSAACAGYYQATEDTLNCTVTDKRQVYGMDGNVRAYQLHTADCGDLHVADVLLRGAWDSIELYRSIEIGKTYEFITVGAITPTVIAAESTS</sequence>
<comment type="caution">
    <text evidence="2">The sequence shown here is derived from an EMBL/GenBank/DDBJ whole genome shotgun (WGS) entry which is preliminary data.</text>
</comment>
<dbReference type="Proteomes" id="UP001501584">
    <property type="component" value="Unassembled WGS sequence"/>
</dbReference>
<proteinExistence type="predicted"/>
<evidence type="ECO:0000313" key="2">
    <source>
        <dbReference type="EMBL" id="GAA2351704.1"/>
    </source>
</evidence>
<evidence type="ECO:0000256" key="1">
    <source>
        <dbReference type="SAM" id="SignalP"/>
    </source>
</evidence>
<evidence type="ECO:0000313" key="3">
    <source>
        <dbReference type="Proteomes" id="UP001501584"/>
    </source>
</evidence>
<dbReference type="RefSeq" id="WP_310283775.1">
    <property type="nucleotide sequence ID" value="NZ_BAAASX010000026.1"/>
</dbReference>
<keyword evidence="3" id="KW-1185">Reference proteome</keyword>
<keyword evidence="1" id="KW-0732">Signal</keyword>
<evidence type="ECO:0008006" key="4">
    <source>
        <dbReference type="Google" id="ProtNLM"/>
    </source>
</evidence>
<dbReference type="PROSITE" id="PS51257">
    <property type="entry name" value="PROKAR_LIPOPROTEIN"/>
    <property type="match status" value="1"/>
</dbReference>